<dbReference type="OrthoDB" id="673185at2759"/>
<dbReference type="GO" id="GO:0009903">
    <property type="term" value="P:chloroplast avoidance movement"/>
    <property type="evidence" value="ECO:0007669"/>
    <property type="project" value="TreeGrafter"/>
</dbReference>
<dbReference type="Pfam" id="PF05701">
    <property type="entry name" value="WEMBL"/>
    <property type="match status" value="1"/>
</dbReference>
<dbReference type="PANTHER" id="PTHR32054">
    <property type="entry name" value="HEAVY CHAIN, PUTATIVE, EXPRESSED-RELATED-RELATED"/>
    <property type="match status" value="1"/>
</dbReference>
<comment type="similarity">
    <text evidence="1">Belongs to the WEB family.</text>
</comment>
<name>A0A2G2WR87_CAPBA</name>
<proteinExistence type="inferred from homology"/>
<dbReference type="GO" id="GO:0009904">
    <property type="term" value="P:chloroplast accumulation movement"/>
    <property type="evidence" value="ECO:0007669"/>
    <property type="project" value="TreeGrafter"/>
</dbReference>
<reference evidence="5 6" key="1">
    <citation type="journal article" date="2017" name="Genome Biol.">
        <title>New reference genome sequences of hot pepper reveal the massive evolution of plant disease-resistance genes by retroduplication.</title>
        <authorList>
            <person name="Kim S."/>
            <person name="Park J."/>
            <person name="Yeom S.I."/>
            <person name="Kim Y.M."/>
            <person name="Seo E."/>
            <person name="Kim K.T."/>
            <person name="Kim M.S."/>
            <person name="Lee J.M."/>
            <person name="Cheong K."/>
            <person name="Shin H.S."/>
            <person name="Kim S.B."/>
            <person name="Han K."/>
            <person name="Lee J."/>
            <person name="Park M."/>
            <person name="Lee H.A."/>
            <person name="Lee H.Y."/>
            <person name="Lee Y."/>
            <person name="Oh S."/>
            <person name="Lee J.H."/>
            <person name="Choi E."/>
            <person name="Choi E."/>
            <person name="Lee S.E."/>
            <person name="Jeon J."/>
            <person name="Kim H."/>
            <person name="Choi G."/>
            <person name="Song H."/>
            <person name="Lee J."/>
            <person name="Lee S.C."/>
            <person name="Kwon J.K."/>
            <person name="Lee H.Y."/>
            <person name="Koo N."/>
            <person name="Hong Y."/>
            <person name="Kim R.W."/>
            <person name="Kang W.H."/>
            <person name="Huh J.H."/>
            <person name="Kang B.C."/>
            <person name="Yang T.J."/>
            <person name="Lee Y.H."/>
            <person name="Bennetzen J.L."/>
            <person name="Choi D."/>
        </authorList>
    </citation>
    <scope>NUCLEOTIDE SEQUENCE [LARGE SCALE GENOMIC DNA]</scope>
    <source>
        <strain evidence="6">cv. PBC81</strain>
    </source>
</reference>
<dbReference type="Proteomes" id="UP000224567">
    <property type="component" value="Unassembled WGS sequence"/>
</dbReference>
<dbReference type="PANTHER" id="PTHR32054:SF17">
    <property type="entry name" value="EXPRESSED PROTEIN"/>
    <property type="match status" value="1"/>
</dbReference>
<sequence length="562" mass="64418">MNCQSLLLRYLTIKFISLLEIREVMGEIDTKSIESVQAALSLFGEKSRDHKKKYKSTSCINDTEKEEDIRSVLKYLANLKIQLEAKDSAHKQALLKLDHHENTVDELCTLLMSSELEKEIYMIECRGLRIHVHELESRIQEMDDRLLESVMIREQLSHATSELKATQGDLVAARDAKLEALTQEEAMEDYLSTEKLKNEEILWNVSKLNEIILDLQMTAAEAEENTARLRERETELELEAANAKEEVVSMRNQLELMQDLENELLEKFALIDSMKAELQEVNELRASHEKVTSGAATEVKKLNEALELQERKNWDQSGYISLLESELRQLKGELTKANEEATRANADSGTMSLELEKIKKEMVEIREKETEAQVEIAFLKSEIHKGRSKIAAAEIADSVAKSEKSALHLALQQLALKAEEAKNENRRLKEASKASKESRNEESEEGKEEAKAYITIPKEEYVQVHEEPNEIQVLKKELKTATLKISELRTRAEQAISRAEAAEKRKAALENQIKRWKEHKERKKAALTALREESISREITEYEPDNSPKIKQPLGKVLRMEF</sequence>
<evidence type="ECO:0008006" key="7">
    <source>
        <dbReference type="Google" id="ProtNLM"/>
    </source>
</evidence>
<evidence type="ECO:0000256" key="4">
    <source>
        <dbReference type="SAM" id="MobiDB-lite"/>
    </source>
</evidence>
<dbReference type="GO" id="GO:0005829">
    <property type="term" value="C:cytosol"/>
    <property type="evidence" value="ECO:0007669"/>
    <property type="project" value="TreeGrafter"/>
</dbReference>
<organism evidence="5 6">
    <name type="scientific">Capsicum baccatum</name>
    <name type="common">Peruvian pepper</name>
    <dbReference type="NCBI Taxonomy" id="33114"/>
    <lineage>
        <taxon>Eukaryota</taxon>
        <taxon>Viridiplantae</taxon>
        <taxon>Streptophyta</taxon>
        <taxon>Embryophyta</taxon>
        <taxon>Tracheophyta</taxon>
        <taxon>Spermatophyta</taxon>
        <taxon>Magnoliopsida</taxon>
        <taxon>eudicotyledons</taxon>
        <taxon>Gunneridae</taxon>
        <taxon>Pentapetalae</taxon>
        <taxon>asterids</taxon>
        <taxon>lamiids</taxon>
        <taxon>Solanales</taxon>
        <taxon>Solanaceae</taxon>
        <taxon>Solanoideae</taxon>
        <taxon>Capsiceae</taxon>
        <taxon>Capsicum</taxon>
    </lineage>
</organism>
<evidence type="ECO:0000313" key="5">
    <source>
        <dbReference type="EMBL" id="PHT47699.1"/>
    </source>
</evidence>
<feature type="region of interest" description="Disordered" evidence="4">
    <location>
        <begin position="423"/>
        <end position="450"/>
    </location>
</feature>
<evidence type="ECO:0000256" key="1">
    <source>
        <dbReference type="ARBA" id="ARBA00005485"/>
    </source>
</evidence>
<gene>
    <name evidence="5" type="ORF">CQW23_11907</name>
</gene>
<dbReference type="AlphaFoldDB" id="A0A2G2WR87"/>
<dbReference type="STRING" id="33114.A0A2G2WR87"/>
<feature type="coiled-coil region" evidence="3">
    <location>
        <begin position="471"/>
        <end position="533"/>
    </location>
</feature>
<feature type="compositionally biased region" description="Basic and acidic residues" evidence="4">
    <location>
        <begin position="423"/>
        <end position="441"/>
    </location>
</feature>
<evidence type="ECO:0000256" key="3">
    <source>
        <dbReference type="SAM" id="Coils"/>
    </source>
</evidence>
<keyword evidence="2 3" id="KW-0175">Coiled coil</keyword>
<dbReference type="InterPro" id="IPR008545">
    <property type="entry name" value="Web"/>
</dbReference>
<evidence type="ECO:0000256" key="2">
    <source>
        <dbReference type="ARBA" id="ARBA00023054"/>
    </source>
</evidence>
<protein>
    <recommendedName>
        <fullName evidence="7">WEB family protein</fullName>
    </recommendedName>
</protein>
<keyword evidence="6" id="KW-1185">Reference proteome</keyword>
<comment type="caution">
    <text evidence="5">The sequence shown here is derived from an EMBL/GenBank/DDBJ whole genome shotgun (WGS) entry which is preliminary data.</text>
</comment>
<feature type="coiled-coil region" evidence="3">
    <location>
        <begin position="205"/>
        <end position="291"/>
    </location>
</feature>
<dbReference type="EMBL" id="MLFT02000005">
    <property type="protein sequence ID" value="PHT47699.1"/>
    <property type="molecule type" value="Genomic_DNA"/>
</dbReference>
<reference evidence="6" key="2">
    <citation type="journal article" date="2017" name="J. Anim. Genet.">
        <title>Multiple reference genome sequences of hot pepper reveal the massive evolution of plant disease resistance genes by retroduplication.</title>
        <authorList>
            <person name="Kim S."/>
            <person name="Park J."/>
            <person name="Yeom S.-I."/>
            <person name="Kim Y.-M."/>
            <person name="Seo E."/>
            <person name="Kim K.-T."/>
            <person name="Kim M.-S."/>
            <person name="Lee J.M."/>
            <person name="Cheong K."/>
            <person name="Shin H.-S."/>
            <person name="Kim S.-B."/>
            <person name="Han K."/>
            <person name="Lee J."/>
            <person name="Park M."/>
            <person name="Lee H.-A."/>
            <person name="Lee H.-Y."/>
            <person name="Lee Y."/>
            <person name="Oh S."/>
            <person name="Lee J.H."/>
            <person name="Choi E."/>
            <person name="Choi E."/>
            <person name="Lee S.E."/>
            <person name="Jeon J."/>
            <person name="Kim H."/>
            <person name="Choi G."/>
            <person name="Song H."/>
            <person name="Lee J."/>
            <person name="Lee S.-C."/>
            <person name="Kwon J.-K."/>
            <person name="Lee H.-Y."/>
            <person name="Koo N."/>
            <person name="Hong Y."/>
            <person name="Kim R.W."/>
            <person name="Kang W.-H."/>
            <person name="Huh J.H."/>
            <person name="Kang B.-C."/>
            <person name="Yang T.-J."/>
            <person name="Lee Y.-H."/>
            <person name="Bennetzen J.L."/>
            <person name="Choi D."/>
        </authorList>
    </citation>
    <scope>NUCLEOTIDE SEQUENCE [LARGE SCALE GENOMIC DNA]</scope>
    <source>
        <strain evidence="6">cv. PBC81</strain>
    </source>
</reference>
<accession>A0A2G2WR87</accession>
<evidence type="ECO:0000313" key="6">
    <source>
        <dbReference type="Proteomes" id="UP000224567"/>
    </source>
</evidence>